<organism evidence="2 3">
    <name type="scientific">Glutamicibacter arilaitensis</name>
    <dbReference type="NCBI Taxonomy" id="256701"/>
    <lineage>
        <taxon>Bacteria</taxon>
        <taxon>Bacillati</taxon>
        <taxon>Actinomycetota</taxon>
        <taxon>Actinomycetes</taxon>
        <taxon>Micrococcales</taxon>
        <taxon>Micrococcaceae</taxon>
        <taxon>Glutamicibacter</taxon>
    </lineage>
</organism>
<feature type="domain" description="GmrSD restriction endonucleases N-terminal" evidence="1">
    <location>
        <begin position="10"/>
        <end position="57"/>
    </location>
</feature>
<name>A0A2N7S2Q0_9MICC</name>
<evidence type="ECO:0000313" key="2">
    <source>
        <dbReference type="EMBL" id="PMQ20394.1"/>
    </source>
</evidence>
<evidence type="ECO:0000313" key="3">
    <source>
        <dbReference type="Proteomes" id="UP000235739"/>
    </source>
</evidence>
<sequence>MSFQTPQYSLSSLLEKAKTGALQLPDFQRPYRWNDERIRSLLVTILRGHPMGVLMTLRTGGAEVRFKGSSIFSVVTRKRSKARSPFCENGC</sequence>
<comment type="caution">
    <text evidence="2">The sequence shown here is derived from an EMBL/GenBank/DDBJ whole genome shotgun (WGS) entry which is preliminary data.</text>
</comment>
<reference evidence="2 3" key="1">
    <citation type="journal article" date="2017" name="Elife">
        <title>Extensive horizontal gene transfer in cheese-associated bacteria.</title>
        <authorList>
            <person name="Bonham K.S."/>
            <person name="Wolfe B.E."/>
            <person name="Dutton R.J."/>
        </authorList>
    </citation>
    <scope>NUCLEOTIDE SEQUENCE [LARGE SCALE GENOMIC DNA]</scope>
    <source>
        <strain evidence="2 3">JB182</strain>
    </source>
</reference>
<accession>A0A2N7S2Q0</accession>
<dbReference type="PANTHER" id="PTHR37292">
    <property type="entry name" value="VNG6097C"/>
    <property type="match status" value="1"/>
</dbReference>
<dbReference type="Pfam" id="PF03235">
    <property type="entry name" value="GmrSD_N"/>
    <property type="match status" value="1"/>
</dbReference>
<dbReference type="Proteomes" id="UP000235739">
    <property type="component" value="Unassembled WGS sequence"/>
</dbReference>
<protein>
    <recommendedName>
        <fullName evidence="1">GmrSD restriction endonucleases N-terminal domain-containing protein</fullName>
    </recommendedName>
</protein>
<gene>
    <name evidence="2" type="ORF">CIK84_01890</name>
</gene>
<dbReference type="PANTHER" id="PTHR37292:SF2">
    <property type="entry name" value="DUF262 DOMAIN-CONTAINING PROTEIN"/>
    <property type="match status" value="1"/>
</dbReference>
<dbReference type="EMBL" id="PNQX01000001">
    <property type="protein sequence ID" value="PMQ20394.1"/>
    <property type="molecule type" value="Genomic_DNA"/>
</dbReference>
<dbReference type="RefSeq" id="WP_102597359.1">
    <property type="nucleotide sequence ID" value="NZ_PNQX01000001.1"/>
</dbReference>
<dbReference type="AlphaFoldDB" id="A0A2N7S2Q0"/>
<evidence type="ECO:0000259" key="1">
    <source>
        <dbReference type="Pfam" id="PF03235"/>
    </source>
</evidence>
<dbReference type="InterPro" id="IPR004919">
    <property type="entry name" value="GmrSD_N"/>
</dbReference>
<proteinExistence type="predicted"/>